<dbReference type="RefSeq" id="WP_193415108.1">
    <property type="nucleotide sequence ID" value="NZ_JADCNN020000004.1"/>
</dbReference>
<dbReference type="InterPro" id="IPR024992">
    <property type="entry name" value="DUF3891"/>
</dbReference>
<sequence length="253" mass="29721">MIIRETEWEFVMITQHDHARLAGEIASRLEKELFLNDEFLSSALLAIDQHDRGWIPLDASPIWNTESRAPYSFMDYPLTPKIEKYQQGIDEVENMNEYAALLCSFHYASFMHIRDSLDEACARFYQHELERQQRITDKLSVPQEVIQRHFMLLQLCDDISLYVCLNEPGVSKEEEHPWFREGFEATLLGERCEARWINAREIRLTPSLLANELMTTLEQRYVLKQKIETLGFSEAYKASVRVKQDIHFSKATI</sequence>
<accession>A0ABS2H1E0</accession>
<comment type="caution">
    <text evidence="1">The sequence shown here is derived from an EMBL/GenBank/DDBJ whole genome shotgun (WGS) entry which is preliminary data.</text>
</comment>
<dbReference type="EMBL" id="JADCNN020000004">
    <property type="protein sequence ID" value="MBM6995217.1"/>
    <property type="molecule type" value="Genomic_DNA"/>
</dbReference>
<proteinExistence type="predicted"/>
<keyword evidence="2" id="KW-1185">Reference proteome</keyword>
<gene>
    <name evidence="1" type="ORF">IM700_006020</name>
</gene>
<dbReference type="Pfam" id="PF13030">
    <property type="entry name" value="DUF3891"/>
    <property type="match status" value="1"/>
</dbReference>
<name>A0ABS2H1E0_9BACL</name>
<protein>
    <submittedName>
        <fullName evidence="1">DUF3891 family protein</fullName>
    </submittedName>
</protein>
<evidence type="ECO:0000313" key="2">
    <source>
        <dbReference type="Proteomes" id="UP001516620"/>
    </source>
</evidence>
<reference evidence="1 2" key="1">
    <citation type="submission" date="2021-01" db="EMBL/GenBank/DDBJ databases">
        <title>Paenibacillus sp.nov. isolated from the rhizosphere soil of tomato plant.</title>
        <authorList>
            <person name="Thin K.K."/>
            <person name="Zhang X."/>
            <person name="He S."/>
        </authorList>
    </citation>
    <scope>NUCLEOTIDE SEQUENCE [LARGE SCALE GENOMIC DNA]</scope>
    <source>
        <strain evidence="1 2">DXFW5</strain>
    </source>
</reference>
<evidence type="ECO:0000313" key="1">
    <source>
        <dbReference type="EMBL" id="MBM6995217.1"/>
    </source>
</evidence>
<dbReference type="Proteomes" id="UP001516620">
    <property type="component" value="Unassembled WGS sequence"/>
</dbReference>
<organism evidence="1 2">
    <name type="scientific">Paenibacillus rhizolycopersici</name>
    <dbReference type="NCBI Taxonomy" id="2780073"/>
    <lineage>
        <taxon>Bacteria</taxon>
        <taxon>Bacillati</taxon>
        <taxon>Bacillota</taxon>
        <taxon>Bacilli</taxon>
        <taxon>Bacillales</taxon>
        <taxon>Paenibacillaceae</taxon>
        <taxon>Paenibacillus</taxon>
    </lineage>
</organism>